<name>A0A8J3UWM9_9ACTN</name>
<dbReference type="Gene3D" id="3.40.390.10">
    <property type="entry name" value="Collagenase (Catalytic Domain)"/>
    <property type="match status" value="1"/>
</dbReference>
<reference evidence="2" key="1">
    <citation type="submission" date="2021-01" db="EMBL/GenBank/DDBJ databases">
        <title>Whole genome shotgun sequence of Planotetraspora thailandica NBRC 104271.</title>
        <authorList>
            <person name="Komaki H."/>
            <person name="Tamura T."/>
        </authorList>
    </citation>
    <scope>NUCLEOTIDE SEQUENCE</scope>
    <source>
        <strain evidence="2">NBRC 104271</strain>
    </source>
</reference>
<evidence type="ECO:0000313" key="3">
    <source>
        <dbReference type="Proteomes" id="UP000605992"/>
    </source>
</evidence>
<keyword evidence="1" id="KW-0732">Signal</keyword>
<feature type="signal peptide" evidence="1">
    <location>
        <begin position="1"/>
        <end position="27"/>
    </location>
</feature>
<organism evidence="2 3">
    <name type="scientific">Planotetraspora thailandica</name>
    <dbReference type="NCBI Taxonomy" id="487172"/>
    <lineage>
        <taxon>Bacteria</taxon>
        <taxon>Bacillati</taxon>
        <taxon>Actinomycetota</taxon>
        <taxon>Actinomycetes</taxon>
        <taxon>Streptosporangiales</taxon>
        <taxon>Streptosporangiaceae</taxon>
        <taxon>Planotetraspora</taxon>
    </lineage>
</organism>
<gene>
    <name evidence="2" type="ORF">Pth03_04490</name>
</gene>
<protein>
    <submittedName>
        <fullName evidence="2">Uncharacterized protein</fullName>
    </submittedName>
</protein>
<dbReference type="Proteomes" id="UP000605992">
    <property type="component" value="Unassembled WGS sequence"/>
</dbReference>
<keyword evidence="3" id="KW-1185">Reference proteome</keyword>
<proteinExistence type="predicted"/>
<dbReference type="RefSeq" id="WP_275413010.1">
    <property type="nucleotide sequence ID" value="NZ_BOOR01000004.1"/>
</dbReference>
<sequence length="139" mass="14686">MRTPRPFTALAALFLTAAFLTVPVTQAGADTTAAVGSATVVPLQVTGDPAKRFNLIIMGDGYTADEQSTFAADADHHLNVLWSIEPYKSYRNYFNVYRVDIVSGESGVGCDSDLAAGRKSTPLSMGFWGGCNASSDSSP</sequence>
<comment type="caution">
    <text evidence="2">The sequence shown here is derived from an EMBL/GenBank/DDBJ whole genome shotgun (WGS) entry which is preliminary data.</text>
</comment>
<dbReference type="AlphaFoldDB" id="A0A8J3UWM9"/>
<dbReference type="InterPro" id="IPR024079">
    <property type="entry name" value="MetalloPept_cat_dom_sf"/>
</dbReference>
<dbReference type="Pfam" id="PF09471">
    <property type="entry name" value="Peptidase_M64"/>
    <property type="match status" value="1"/>
</dbReference>
<evidence type="ECO:0000256" key="1">
    <source>
        <dbReference type="SAM" id="SignalP"/>
    </source>
</evidence>
<dbReference type="GO" id="GO:0008237">
    <property type="term" value="F:metallopeptidase activity"/>
    <property type="evidence" value="ECO:0007669"/>
    <property type="project" value="InterPro"/>
</dbReference>
<accession>A0A8J3UWM9</accession>
<feature type="chain" id="PRO_5039040740" evidence="1">
    <location>
        <begin position="28"/>
        <end position="139"/>
    </location>
</feature>
<evidence type="ECO:0000313" key="2">
    <source>
        <dbReference type="EMBL" id="GII52060.1"/>
    </source>
</evidence>
<dbReference type="EMBL" id="BOOR01000004">
    <property type="protein sequence ID" value="GII52060.1"/>
    <property type="molecule type" value="Genomic_DNA"/>
</dbReference>
<dbReference type="InterPro" id="IPR019026">
    <property type="entry name" value="Peptidase_M64_IgA"/>
</dbReference>